<dbReference type="EMBL" id="KN731106">
    <property type="protein sequence ID" value="KIH60285.1"/>
    <property type="molecule type" value="Genomic_DNA"/>
</dbReference>
<reference evidence="2 3" key="1">
    <citation type="submission" date="2013-12" db="EMBL/GenBank/DDBJ databases">
        <title>Draft genome of the parsitic nematode Ancylostoma duodenale.</title>
        <authorList>
            <person name="Mitreva M."/>
        </authorList>
    </citation>
    <scope>NUCLEOTIDE SEQUENCE [LARGE SCALE GENOMIC DNA]</scope>
    <source>
        <strain evidence="2 3">Zhejiang</strain>
    </source>
</reference>
<gene>
    <name evidence="2" type="ORF">ANCDUO_09471</name>
</gene>
<evidence type="ECO:0000313" key="3">
    <source>
        <dbReference type="Proteomes" id="UP000054047"/>
    </source>
</evidence>
<feature type="region of interest" description="Disordered" evidence="1">
    <location>
        <begin position="1"/>
        <end position="25"/>
    </location>
</feature>
<evidence type="ECO:0000256" key="1">
    <source>
        <dbReference type="SAM" id="MobiDB-lite"/>
    </source>
</evidence>
<name>A0A0C2GGI7_9BILA</name>
<keyword evidence="3" id="KW-1185">Reference proteome</keyword>
<dbReference type="Proteomes" id="UP000054047">
    <property type="component" value="Unassembled WGS sequence"/>
</dbReference>
<dbReference type="AlphaFoldDB" id="A0A0C2GGI7"/>
<protein>
    <submittedName>
        <fullName evidence="2">Uncharacterized protein</fullName>
    </submittedName>
</protein>
<organism evidence="2 3">
    <name type="scientific">Ancylostoma duodenale</name>
    <dbReference type="NCBI Taxonomy" id="51022"/>
    <lineage>
        <taxon>Eukaryota</taxon>
        <taxon>Metazoa</taxon>
        <taxon>Ecdysozoa</taxon>
        <taxon>Nematoda</taxon>
        <taxon>Chromadorea</taxon>
        <taxon>Rhabditida</taxon>
        <taxon>Rhabditina</taxon>
        <taxon>Rhabditomorpha</taxon>
        <taxon>Strongyloidea</taxon>
        <taxon>Ancylostomatidae</taxon>
        <taxon>Ancylostomatinae</taxon>
        <taxon>Ancylostoma</taxon>
    </lineage>
</organism>
<evidence type="ECO:0000313" key="2">
    <source>
        <dbReference type="EMBL" id="KIH60285.1"/>
    </source>
</evidence>
<accession>A0A0C2GGI7</accession>
<proteinExistence type="predicted"/>
<sequence length="77" mass="8612">MMTREQPQRTSCGGQHGGRGGARKEGRWWGLAADYVRRSGARRARCSGPRTPRPTGFCLSPLLCEMLYVHCWTIDAC</sequence>